<dbReference type="Gene3D" id="3.40.50.300">
    <property type="entry name" value="P-loop containing nucleotide triphosphate hydrolases"/>
    <property type="match status" value="1"/>
</dbReference>
<dbReference type="InterPro" id="IPR006689">
    <property type="entry name" value="Small_GTPase_ARF/SAR"/>
</dbReference>
<reference evidence="4 5" key="2">
    <citation type="submission" date="2024-07" db="EMBL/GenBank/DDBJ databases">
        <authorList>
            <person name="Akdeniz Z."/>
        </authorList>
    </citation>
    <scope>NUCLEOTIDE SEQUENCE [LARGE SCALE GENOMIC DNA]</scope>
</reference>
<dbReference type="GO" id="GO:0003924">
    <property type="term" value="F:GTPase activity"/>
    <property type="evidence" value="ECO:0007669"/>
    <property type="project" value="InterPro"/>
</dbReference>
<evidence type="ECO:0000256" key="2">
    <source>
        <dbReference type="ARBA" id="ARBA00023134"/>
    </source>
</evidence>
<proteinExistence type="predicted"/>
<name>A0AA86NJL8_9EUKA</name>
<reference evidence="3" key="1">
    <citation type="submission" date="2023-06" db="EMBL/GenBank/DDBJ databases">
        <authorList>
            <person name="Kurt Z."/>
        </authorList>
    </citation>
    <scope>NUCLEOTIDE SEQUENCE</scope>
</reference>
<dbReference type="Pfam" id="PF00025">
    <property type="entry name" value="Arf"/>
    <property type="match status" value="1"/>
</dbReference>
<dbReference type="EMBL" id="CAXDID020000411">
    <property type="protein sequence ID" value="CAL6088810.1"/>
    <property type="molecule type" value="Genomic_DNA"/>
</dbReference>
<comment type="caution">
    <text evidence="3">The sequence shown here is derived from an EMBL/GenBank/DDBJ whole genome shotgun (WGS) entry which is preliminary data.</text>
</comment>
<dbReference type="Proteomes" id="UP001642409">
    <property type="component" value="Unassembled WGS sequence"/>
</dbReference>
<evidence type="ECO:0000313" key="3">
    <source>
        <dbReference type="EMBL" id="CAI9921247.1"/>
    </source>
</evidence>
<evidence type="ECO:0000313" key="4">
    <source>
        <dbReference type="EMBL" id="CAL6088810.1"/>
    </source>
</evidence>
<dbReference type="AlphaFoldDB" id="A0AA86NJL8"/>
<dbReference type="PROSITE" id="PS51257">
    <property type="entry name" value="PROKAR_LIPOPROTEIN"/>
    <property type="match status" value="1"/>
</dbReference>
<keyword evidence="5" id="KW-1185">Reference proteome</keyword>
<dbReference type="SUPFAM" id="SSF52540">
    <property type="entry name" value="P-loop containing nucleoside triphosphate hydrolases"/>
    <property type="match status" value="1"/>
</dbReference>
<sequence length="149" mass="17394">MLSKCLKCSKLQQSQFFGFQSCVETLIDSNSNVAVWNIEEGSKFSWFQRQFSQKVLIFMINSTIDFKSTQNIRTEFSQLLHEPQLFKVPIIVLINENGLNDEEIEEIYSLRIGEGVLKTETKHKIKVMRTNQIVKENAGQVFQWIKRSK</sequence>
<dbReference type="EMBL" id="CATOUU010000218">
    <property type="protein sequence ID" value="CAI9921247.1"/>
    <property type="molecule type" value="Genomic_DNA"/>
</dbReference>
<organism evidence="3">
    <name type="scientific">Hexamita inflata</name>
    <dbReference type="NCBI Taxonomy" id="28002"/>
    <lineage>
        <taxon>Eukaryota</taxon>
        <taxon>Metamonada</taxon>
        <taxon>Diplomonadida</taxon>
        <taxon>Hexamitidae</taxon>
        <taxon>Hexamitinae</taxon>
        <taxon>Hexamita</taxon>
    </lineage>
</organism>
<dbReference type="InterPro" id="IPR027417">
    <property type="entry name" value="P-loop_NTPase"/>
</dbReference>
<protein>
    <submittedName>
        <fullName evidence="3">ARF/SAR type</fullName>
    </submittedName>
</protein>
<keyword evidence="2" id="KW-0342">GTP-binding</keyword>
<evidence type="ECO:0000256" key="1">
    <source>
        <dbReference type="ARBA" id="ARBA00022741"/>
    </source>
</evidence>
<gene>
    <name evidence="4" type="ORF">HINF_LOCUS64306</name>
    <name evidence="3" type="ORF">HINF_LOCUS8892</name>
</gene>
<dbReference type="GO" id="GO:0005525">
    <property type="term" value="F:GTP binding"/>
    <property type="evidence" value="ECO:0007669"/>
    <property type="project" value="UniProtKB-KW"/>
</dbReference>
<accession>A0AA86NJL8</accession>
<evidence type="ECO:0000313" key="5">
    <source>
        <dbReference type="Proteomes" id="UP001642409"/>
    </source>
</evidence>
<keyword evidence="1" id="KW-0547">Nucleotide-binding</keyword>